<evidence type="ECO:0000259" key="3">
    <source>
        <dbReference type="Pfam" id="PF12969"/>
    </source>
</evidence>
<evidence type="ECO:0000313" key="4">
    <source>
        <dbReference type="EMBL" id="UYQ92919.1"/>
    </source>
</evidence>
<feature type="transmembrane region" description="Helical" evidence="2">
    <location>
        <begin position="762"/>
        <end position="781"/>
    </location>
</feature>
<feature type="transmembrane region" description="Helical" evidence="2">
    <location>
        <begin position="729"/>
        <end position="753"/>
    </location>
</feature>
<dbReference type="Pfam" id="PF12969">
    <property type="entry name" value="DUF3857"/>
    <property type="match status" value="1"/>
</dbReference>
<feature type="domain" description="DUF3857" evidence="3">
    <location>
        <begin position="55"/>
        <end position="216"/>
    </location>
</feature>
<name>A0ABY6J409_9BACT</name>
<gene>
    <name evidence="4" type="ORF">MKQ68_22825</name>
</gene>
<evidence type="ECO:0000256" key="2">
    <source>
        <dbReference type="SAM" id="Phobius"/>
    </source>
</evidence>
<keyword evidence="2" id="KW-1133">Transmembrane helix</keyword>
<feature type="region of interest" description="Disordered" evidence="1">
    <location>
        <begin position="946"/>
        <end position="999"/>
    </location>
</feature>
<evidence type="ECO:0000313" key="5">
    <source>
        <dbReference type="Proteomes" id="UP001162741"/>
    </source>
</evidence>
<keyword evidence="2" id="KW-0812">Transmembrane</keyword>
<feature type="region of interest" description="Disordered" evidence="1">
    <location>
        <begin position="1012"/>
        <end position="1072"/>
    </location>
</feature>
<dbReference type="InterPro" id="IPR019690">
    <property type="entry name" value="DUF2569"/>
</dbReference>
<dbReference type="EMBL" id="CP107006">
    <property type="protein sequence ID" value="UYQ92919.1"/>
    <property type="molecule type" value="Genomic_DNA"/>
</dbReference>
<dbReference type="SUPFAM" id="SSF54001">
    <property type="entry name" value="Cysteine proteinases"/>
    <property type="match status" value="1"/>
</dbReference>
<proteinExistence type="predicted"/>
<organism evidence="4 5">
    <name type="scientific">Chitinophaga horti</name>
    <dbReference type="NCBI Taxonomy" id="2920382"/>
    <lineage>
        <taxon>Bacteria</taxon>
        <taxon>Pseudomonadati</taxon>
        <taxon>Bacteroidota</taxon>
        <taxon>Chitinophagia</taxon>
        <taxon>Chitinophagales</taxon>
        <taxon>Chitinophagaceae</taxon>
        <taxon>Chitinophaga</taxon>
    </lineage>
</organism>
<dbReference type="Gene3D" id="2.60.40.3140">
    <property type="match status" value="1"/>
</dbReference>
<dbReference type="InterPro" id="IPR038765">
    <property type="entry name" value="Papain-like_cys_pep_sf"/>
</dbReference>
<reference evidence="4" key="1">
    <citation type="submission" date="2022-10" db="EMBL/GenBank/DDBJ databases">
        <title>Chitinophaga sp. nov., isolated from soil.</title>
        <authorList>
            <person name="Jeon C.O."/>
        </authorList>
    </citation>
    <scope>NUCLEOTIDE SEQUENCE</scope>
    <source>
        <strain evidence="4">R8</strain>
    </source>
</reference>
<protein>
    <submittedName>
        <fullName evidence="4">DUF3857 domain-containing protein</fullName>
    </submittedName>
</protein>
<dbReference type="RefSeq" id="WP_264281088.1">
    <property type="nucleotide sequence ID" value="NZ_CP107006.1"/>
</dbReference>
<dbReference type="Proteomes" id="UP001162741">
    <property type="component" value="Chromosome"/>
</dbReference>
<feature type="transmembrane region" description="Helical" evidence="2">
    <location>
        <begin position="793"/>
        <end position="813"/>
    </location>
</feature>
<feature type="transmembrane region" description="Helical" evidence="2">
    <location>
        <begin position="683"/>
        <end position="709"/>
    </location>
</feature>
<dbReference type="Gene3D" id="3.10.620.30">
    <property type="match status" value="1"/>
</dbReference>
<dbReference type="Pfam" id="PF10754">
    <property type="entry name" value="DUF2569"/>
    <property type="match status" value="1"/>
</dbReference>
<accession>A0ABY6J409</accession>
<dbReference type="InterPro" id="IPR024618">
    <property type="entry name" value="DUF3857"/>
</dbReference>
<sequence length="1072" mass="120481">MLPVILRGQNMRVSISSTPSWLVPYQPDPKRQPALREVDNGYYEVLFEEQHHVERKTVYNHVVRRIVSEAGVQNGAEISVEYRPAYEQLHFHTLQLRRNGQLINLLNPSKFKFLQQEKDLAQFIYNGTATALFFPEDLRKGDELEYSYSVIGRNPIFEDKYFDSFYFYSDEPIMNYYCALIASPTRELEFSASDGADDPVEKRWGGLALYEWDLKDKLKVTDSDDEAPYVQVTEYTSWAQIINWAFAINKTSGTGIQLAEKIRELKSKANGDTTRYLLSAIRFVQDDIRYLGIEMGENSHRPVEPDRVLIQRYGDCKDKSLLLVNLIDGMGVKAYMAYVNTFRGSEVIDFLPSPFAFNHAIVMIDYHGKNYWIDPTIAYQRGVLDKRGSLPYGRAMVIKPGAKGFMKVDGGNDGNIEAKEKFLLSTKNDGSTQLQVRTKYSGGFADEVRAEFAEYSLKSRENSFRDYYNDTYWGVYVKDSLYTKDDEENNEFEVIESYKIIQAWMYDTLLNNGSITFTSHVKTLADQVPGVGLTLGTGDVVLKYPYKVDYEVELHMPVNWSNVPAPVHLKNQYYRYDFTATTEGNVIRLRYQYETFGSDIPALYKEQYRAEAAKMAASLNLLFTFNPRGSFFDGGPAGGWNWLMVVLGGLFTIAFTVLAVLYASQHVHPLKLKAAPLQINGPLVLLGLWLVFSAFYLLMALVTTDSFFYCVWQEMVTLAPGNASTLLQLGLVCLVLCQVMVTVYAVMLCVLYFRRRDTFPPALVAFHVLLLILLVAIRFLPDELRRHQTLSSGFVPDLAMLLSAAIWVPYILLSARAKGTFVMPHSSDIAVVEDEGPVVADYSPMKEGIVPVKPYVEGRVRETRRRVEVDAELMDAMLPLGRQVAEVGFKEDADAVNAMLVANQPAQEKSLQADAKPGHVMPYAKQHVKETNIEVGAMPSAKELSDQYQLQKTVRQADAESINAKQPAAKSPATHSASDDVQSAPEPAQRGVSPSPGSAAADVLATLRTIQSAPKPAAREVQPTSLSPEPEPESAADNILKTIRFLHSQKQQDGGPLDSPNILLINEKPKED</sequence>
<evidence type="ECO:0000256" key="1">
    <source>
        <dbReference type="SAM" id="MobiDB-lite"/>
    </source>
</evidence>
<keyword evidence="2" id="KW-0472">Membrane</keyword>
<keyword evidence="5" id="KW-1185">Reference proteome</keyword>
<feature type="transmembrane region" description="Helical" evidence="2">
    <location>
        <begin position="640"/>
        <end position="662"/>
    </location>
</feature>